<dbReference type="EMBL" id="MCFA01000121">
    <property type="protein sequence ID" value="ORY05924.1"/>
    <property type="molecule type" value="Genomic_DNA"/>
</dbReference>
<evidence type="ECO:0000313" key="4">
    <source>
        <dbReference type="Proteomes" id="UP000193144"/>
    </source>
</evidence>
<evidence type="ECO:0000256" key="1">
    <source>
        <dbReference type="PROSITE-ProRule" id="PRU00042"/>
    </source>
</evidence>
<feature type="domain" description="C2H2-type" evidence="2">
    <location>
        <begin position="24"/>
        <end position="52"/>
    </location>
</feature>
<keyword evidence="1" id="KW-0479">Metal-binding</keyword>
<sequence length="52" mass="6411">CPRKFKRAEHLKRHENTHTGIRSFRCRICDNNKSFGRHDNYQEHYKTHVEKT</sequence>
<organism evidence="3 4">
    <name type="scientific">Clohesyomyces aquaticus</name>
    <dbReference type="NCBI Taxonomy" id="1231657"/>
    <lineage>
        <taxon>Eukaryota</taxon>
        <taxon>Fungi</taxon>
        <taxon>Dikarya</taxon>
        <taxon>Ascomycota</taxon>
        <taxon>Pezizomycotina</taxon>
        <taxon>Dothideomycetes</taxon>
        <taxon>Pleosporomycetidae</taxon>
        <taxon>Pleosporales</taxon>
        <taxon>Lindgomycetaceae</taxon>
        <taxon>Clohesyomyces</taxon>
    </lineage>
</organism>
<keyword evidence="1" id="KW-0863">Zinc-finger</keyword>
<dbReference type="OrthoDB" id="10018191at2759"/>
<protein>
    <recommendedName>
        <fullName evidence="2">C2H2-type domain-containing protein</fullName>
    </recommendedName>
</protein>
<dbReference type="InterPro" id="IPR013087">
    <property type="entry name" value="Znf_C2H2_type"/>
</dbReference>
<gene>
    <name evidence="3" type="ORF">BCR34DRAFT_445711</name>
</gene>
<feature type="non-terminal residue" evidence="3">
    <location>
        <position position="1"/>
    </location>
</feature>
<comment type="caution">
    <text evidence="3">The sequence shown here is derived from an EMBL/GenBank/DDBJ whole genome shotgun (WGS) entry which is preliminary data.</text>
</comment>
<name>A0A1Y1Z720_9PLEO</name>
<dbReference type="Pfam" id="PF00096">
    <property type="entry name" value="zf-C2H2"/>
    <property type="match status" value="2"/>
</dbReference>
<dbReference type="Proteomes" id="UP000193144">
    <property type="component" value="Unassembled WGS sequence"/>
</dbReference>
<dbReference type="InterPro" id="IPR036236">
    <property type="entry name" value="Znf_C2H2_sf"/>
</dbReference>
<reference evidence="3 4" key="1">
    <citation type="submission" date="2016-07" db="EMBL/GenBank/DDBJ databases">
        <title>Pervasive Adenine N6-methylation of Active Genes in Fungi.</title>
        <authorList>
            <consortium name="DOE Joint Genome Institute"/>
            <person name="Mondo S.J."/>
            <person name="Dannebaum R.O."/>
            <person name="Kuo R.C."/>
            <person name="Labutti K."/>
            <person name="Haridas S."/>
            <person name="Kuo A."/>
            <person name="Salamov A."/>
            <person name="Ahrendt S.R."/>
            <person name="Lipzen A."/>
            <person name="Sullivan W."/>
            <person name="Andreopoulos W.B."/>
            <person name="Clum A."/>
            <person name="Lindquist E."/>
            <person name="Daum C."/>
            <person name="Ramamoorthy G.K."/>
            <person name="Gryganskyi A."/>
            <person name="Culley D."/>
            <person name="Magnuson J.K."/>
            <person name="James T.Y."/>
            <person name="O'Malley M.A."/>
            <person name="Stajich J.E."/>
            <person name="Spatafora J.W."/>
            <person name="Visel A."/>
            <person name="Grigoriev I.V."/>
        </authorList>
    </citation>
    <scope>NUCLEOTIDE SEQUENCE [LARGE SCALE GENOMIC DNA]</scope>
    <source>
        <strain evidence="3 4">CBS 115471</strain>
    </source>
</reference>
<proteinExistence type="predicted"/>
<dbReference type="STRING" id="1231657.A0A1Y1Z720"/>
<dbReference type="SUPFAM" id="SSF57667">
    <property type="entry name" value="beta-beta-alpha zinc fingers"/>
    <property type="match status" value="1"/>
</dbReference>
<feature type="non-terminal residue" evidence="3">
    <location>
        <position position="52"/>
    </location>
</feature>
<evidence type="ECO:0000259" key="2">
    <source>
        <dbReference type="PROSITE" id="PS50157"/>
    </source>
</evidence>
<dbReference type="GO" id="GO:0008270">
    <property type="term" value="F:zinc ion binding"/>
    <property type="evidence" value="ECO:0007669"/>
    <property type="project" value="UniProtKB-KW"/>
</dbReference>
<evidence type="ECO:0000313" key="3">
    <source>
        <dbReference type="EMBL" id="ORY05924.1"/>
    </source>
</evidence>
<keyword evidence="4" id="KW-1185">Reference proteome</keyword>
<dbReference type="SMART" id="SM00355">
    <property type="entry name" value="ZnF_C2H2"/>
    <property type="match status" value="2"/>
</dbReference>
<keyword evidence="1" id="KW-0862">Zinc</keyword>
<dbReference type="PROSITE" id="PS50157">
    <property type="entry name" value="ZINC_FINGER_C2H2_2"/>
    <property type="match status" value="2"/>
</dbReference>
<dbReference type="Gene3D" id="3.30.160.60">
    <property type="entry name" value="Classic Zinc Finger"/>
    <property type="match status" value="2"/>
</dbReference>
<dbReference type="AlphaFoldDB" id="A0A1Y1Z720"/>
<accession>A0A1Y1Z720</accession>
<feature type="domain" description="C2H2-type" evidence="2">
    <location>
        <begin position="1"/>
        <end position="23"/>
    </location>
</feature>